<name>A0AA39Q221_9AGAR</name>
<reference evidence="1" key="1">
    <citation type="submission" date="2023-06" db="EMBL/GenBank/DDBJ databases">
        <authorList>
            <consortium name="Lawrence Berkeley National Laboratory"/>
            <person name="Ahrendt S."/>
            <person name="Sahu N."/>
            <person name="Indic B."/>
            <person name="Wong-Bajracharya J."/>
            <person name="Merenyi Z."/>
            <person name="Ke H.-M."/>
            <person name="Monk M."/>
            <person name="Kocsube S."/>
            <person name="Drula E."/>
            <person name="Lipzen A."/>
            <person name="Balint B."/>
            <person name="Henrissat B."/>
            <person name="Andreopoulos B."/>
            <person name="Martin F.M."/>
            <person name="Harder C.B."/>
            <person name="Rigling D."/>
            <person name="Ford K.L."/>
            <person name="Foster G.D."/>
            <person name="Pangilinan J."/>
            <person name="Papanicolaou A."/>
            <person name="Barry K."/>
            <person name="LaButti K."/>
            <person name="Viragh M."/>
            <person name="Koriabine M."/>
            <person name="Yan M."/>
            <person name="Riley R."/>
            <person name="Champramary S."/>
            <person name="Plett K.L."/>
            <person name="Tsai I.J."/>
            <person name="Slot J."/>
            <person name="Sipos G."/>
            <person name="Plett J."/>
            <person name="Nagy L.G."/>
            <person name="Grigoriev I.V."/>
        </authorList>
    </citation>
    <scope>NUCLEOTIDE SEQUENCE</scope>
    <source>
        <strain evidence="1">HWK02</strain>
    </source>
</reference>
<dbReference type="AlphaFoldDB" id="A0AA39Q221"/>
<keyword evidence="2" id="KW-1185">Reference proteome</keyword>
<evidence type="ECO:0000313" key="2">
    <source>
        <dbReference type="Proteomes" id="UP001175228"/>
    </source>
</evidence>
<gene>
    <name evidence="1" type="ORF">EDD18DRAFT_1355856</name>
</gene>
<dbReference type="Proteomes" id="UP001175228">
    <property type="component" value="Unassembled WGS sequence"/>
</dbReference>
<accession>A0AA39Q221</accession>
<proteinExistence type="predicted"/>
<evidence type="ECO:0000313" key="1">
    <source>
        <dbReference type="EMBL" id="KAK0493941.1"/>
    </source>
</evidence>
<organism evidence="1 2">
    <name type="scientific">Armillaria luteobubalina</name>
    <dbReference type="NCBI Taxonomy" id="153913"/>
    <lineage>
        <taxon>Eukaryota</taxon>
        <taxon>Fungi</taxon>
        <taxon>Dikarya</taxon>
        <taxon>Basidiomycota</taxon>
        <taxon>Agaricomycotina</taxon>
        <taxon>Agaricomycetes</taxon>
        <taxon>Agaricomycetidae</taxon>
        <taxon>Agaricales</taxon>
        <taxon>Marasmiineae</taxon>
        <taxon>Physalacriaceae</taxon>
        <taxon>Armillaria</taxon>
    </lineage>
</organism>
<comment type="caution">
    <text evidence="1">The sequence shown here is derived from an EMBL/GenBank/DDBJ whole genome shotgun (WGS) entry which is preliminary data.</text>
</comment>
<sequence>MVPSPKHYLESLDTTQLAQLILALMQHGLVLAPATLPTGSGAPYSATCIKPSHSDTTTSLSGSGTTPGVADMAVATVPAGFQHPGKQAEDGCPILEASMHAQMLRLHGIWLLNTIALSVLNVDSTVYLPHASHAAACAHYASTMANNQVKIVLTDDEDDS</sequence>
<dbReference type="EMBL" id="JAUEPU010000022">
    <property type="protein sequence ID" value="KAK0493941.1"/>
    <property type="molecule type" value="Genomic_DNA"/>
</dbReference>
<protein>
    <submittedName>
        <fullName evidence="1">Uncharacterized protein</fullName>
    </submittedName>
</protein>